<evidence type="ECO:0000313" key="1">
    <source>
        <dbReference type="EMBL" id="KHN87472.1"/>
    </source>
</evidence>
<dbReference type="AlphaFoldDB" id="A0A0B2W1H8"/>
<dbReference type="OMA" id="YSMEQIR"/>
<organism evidence="1 3">
    <name type="scientific">Toxocara canis</name>
    <name type="common">Canine roundworm</name>
    <dbReference type="NCBI Taxonomy" id="6265"/>
    <lineage>
        <taxon>Eukaryota</taxon>
        <taxon>Metazoa</taxon>
        <taxon>Ecdysozoa</taxon>
        <taxon>Nematoda</taxon>
        <taxon>Chromadorea</taxon>
        <taxon>Rhabditida</taxon>
        <taxon>Spirurina</taxon>
        <taxon>Ascaridomorpha</taxon>
        <taxon>Ascaridoidea</taxon>
        <taxon>Toxocaridae</taxon>
        <taxon>Toxocara</taxon>
    </lineage>
</organism>
<dbReference type="Pfam" id="PF00071">
    <property type="entry name" value="Ras"/>
    <property type="match status" value="1"/>
</dbReference>
<dbReference type="GO" id="GO:0005525">
    <property type="term" value="F:GTP binding"/>
    <property type="evidence" value="ECO:0007669"/>
    <property type="project" value="InterPro"/>
</dbReference>
<dbReference type="PANTHER" id="PTHR36935:SF1">
    <property type="entry name" value="RAS FAMILY PROTEIN"/>
    <property type="match status" value="1"/>
</dbReference>
<sequence length="269" mass="30066">MTHKGGEIRITFIGSPQKSVIFEQLKEAAIKTEKHVSYQDTFYFTFNVDGTESVVELFDPGVEHTGAREMSIRNTNGVMLFYSAYSPASFKQISDVISDFSYRKNNTKLPVLLICIEDEIMEDCCETASTDQSSVSEGYESETPNTLPMQTHWKRRRSMEKIRDFHEDGKISREKGKQLARMIPADCEFIPITLSSFTDSAKLMGEMIRRIRGKQSNKRPRLLSLAISNGQKIQALAERRGTTSCGKSASSGNAKVGDNTVVSSTCTIS</sequence>
<keyword evidence="3" id="KW-1185">Reference proteome</keyword>
<dbReference type="EMBL" id="JPKZ01000425">
    <property type="protein sequence ID" value="KHN87472.1"/>
    <property type="molecule type" value="Genomic_DNA"/>
</dbReference>
<dbReference type="EMBL" id="UYWY01019346">
    <property type="protein sequence ID" value="VDM36398.1"/>
    <property type="molecule type" value="Genomic_DNA"/>
</dbReference>
<dbReference type="Proteomes" id="UP000031036">
    <property type="component" value="Unassembled WGS sequence"/>
</dbReference>
<reference evidence="1 3" key="1">
    <citation type="submission" date="2014-11" db="EMBL/GenBank/DDBJ databases">
        <title>Genetic blueprint of the zoonotic pathogen Toxocara canis.</title>
        <authorList>
            <person name="Zhu X.-Q."/>
            <person name="Korhonen P.K."/>
            <person name="Cai H."/>
            <person name="Young N.D."/>
            <person name="Nejsum P."/>
            <person name="von Samson-Himmelstjerna G."/>
            <person name="Boag P.R."/>
            <person name="Tan P."/>
            <person name="Li Q."/>
            <person name="Min J."/>
            <person name="Yang Y."/>
            <person name="Wang X."/>
            <person name="Fang X."/>
            <person name="Hall R.S."/>
            <person name="Hofmann A."/>
            <person name="Sternberg P.W."/>
            <person name="Jex A.R."/>
            <person name="Gasser R.B."/>
        </authorList>
    </citation>
    <scope>NUCLEOTIDE SEQUENCE [LARGE SCALE GENOMIC DNA]</scope>
    <source>
        <strain evidence="1">PN_DK_2014</strain>
    </source>
</reference>
<reference evidence="2" key="2">
    <citation type="submission" date="2018-11" db="EMBL/GenBank/DDBJ databases">
        <authorList>
            <consortium name="Pathogen Informatics"/>
        </authorList>
    </citation>
    <scope>NUCLEOTIDE SEQUENCE [LARGE SCALE GENOMIC DNA]</scope>
</reference>
<dbReference type="InterPro" id="IPR027417">
    <property type="entry name" value="P-loop_NTPase"/>
</dbReference>
<dbReference type="SUPFAM" id="SSF52540">
    <property type="entry name" value="P-loop containing nucleoside triphosphate hydrolases"/>
    <property type="match status" value="1"/>
</dbReference>
<evidence type="ECO:0008006" key="4">
    <source>
        <dbReference type="Google" id="ProtNLM"/>
    </source>
</evidence>
<dbReference type="OrthoDB" id="5853768at2759"/>
<accession>A0A0B2W1H8</accession>
<gene>
    <name evidence="1" type="ORF">Tcan_12728</name>
    <name evidence="2" type="ORF">TCNE_LOCUS5319</name>
</gene>
<dbReference type="InterPro" id="IPR001806">
    <property type="entry name" value="Small_GTPase"/>
</dbReference>
<dbReference type="GO" id="GO:0003924">
    <property type="term" value="F:GTPase activity"/>
    <property type="evidence" value="ECO:0007669"/>
    <property type="project" value="InterPro"/>
</dbReference>
<protein>
    <recommendedName>
        <fullName evidence="4">Ras family protein</fullName>
    </recommendedName>
</protein>
<dbReference type="STRING" id="6265.A0A0B2W1H8"/>
<name>A0A0B2W1H8_TOXCA</name>
<evidence type="ECO:0000313" key="2">
    <source>
        <dbReference type="EMBL" id="VDM36398.1"/>
    </source>
</evidence>
<evidence type="ECO:0000313" key="3">
    <source>
        <dbReference type="Proteomes" id="UP000031036"/>
    </source>
</evidence>
<dbReference type="PANTHER" id="PTHR36935">
    <property type="entry name" value="PROTEIN CBG00261"/>
    <property type="match status" value="1"/>
</dbReference>
<proteinExistence type="predicted"/>
<dbReference type="Gene3D" id="3.40.50.300">
    <property type="entry name" value="P-loop containing nucleotide triphosphate hydrolases"/>
    <property type="match status" value="1"/>
</dbReference>